<evidence type="ECO:0000313" key="4">
    <source>
        <dbReference type="Proteomes" id="UP000006633"/>
    </source>
</evidence>
<accession>D6ZZY0</accession>
<gene>
    <name evidence="2" type="primary">def</name>
    <name evidence="3" type="ordered locus">Snov_0057</name>
</gene>
<comment type="similarity">
    <text evidence="1 2">Belongs to the polypeptide deformylase family.</text>
</comment>
<keyword evidence="2" id="KW-0408">Iron</keyword>
<dbReference type="EC" id="3.5.1.88" evidence="2"/>
<dbReference type="OrthoDB" id="9804313at2"/>
<feature type="binding site" evidence="2">
    <location>
        <position position="144"/>
    </location>
    <ligand>
        <name>Fe cation</name>
        <dbReference type="ChEBI" id="CHEBI:24875"/>
    </ligand>
</feature>
<dbReference type="GO" id="GO:0006412">
    <property type="term" value="P:translation"/>
    <property type="evidence" value="ECO:0007669"/>
    <property type="project" value="UniProtKB-UniRule"/>
</dbReference>
<dbReference type="STRING" id="639283.Snov_0057"/>
<dbReference type="PRINTS" id="PR01576">
    <property type="entry name" value="PDEFORMYLASE"/>
</dbReference>
<comment type="catalytic activity">
    <reaction evidence="2">
        <text>N-terminal N-formyl-L-methionyl-[peptide] + H2O = N-terminal L-methionyl-[peptide] + formate</text>
        <dbReference type="Rhea" id="RHEA:24420"/>
        <dbReference type="Rhea" id="RHEA-COMP:10639"/>
        <dbReference type="Rhea" id="RHEA-COMP:10640"/>
        <dbReference type="ChEBI" id="CHEBI:15377"/>
        <dbReference type="ChEBI" id="CHEBI:15740"/>
        <dbReference type="ChEBI" id="CHEBI:49298"/>
        <dbReference type="ChEBI" id="CHEBI:64731"/>
        <dbReference type="EC" id="3.5.1.88"/>
    </reaction>
</comment>
<dbReference type="InterPro" id="IPR036821">
    <property type="entry name" value="Peptide_deformylase_sf"/>
</dbReference>
<keyword evidence="4" id="KW-1185">Reference proteome</keyword>
<dbReference type="GO" id="GO:0042586">
    <property type="term" value="F:peptide deformylase activity"/>
    <property type="evidence" value="ECO:0007669"/>
    <property type="project" value="UniProtKB-UniRule"/>
</dbReference>
<name>D6ZZY0_ANCN5</name>
<dbReference type="GO" id="GO:0046872">
    <property type="term" value="F:metal ion binding"/>
    <property type="evidence" value="ECO:0007669"/>
    <property type="project" value="UniProtKB-KW"/>
</dbReference>
<dbReference type="InterPro" id="IPR023635">
    <property type="entry name" value="Peptide_deformylase"/>
</dbReference>
<evidence type="ECO:0000313" key="3">
    <source>
        <dbReference type="EMBL" id="ADH87394.1"/>
    </source>
</evidence>
<keyword evidence="2" id="KW-0648">Protein biosynthesis</keyword>
<dbReference type="NCBIfam" id="NF001159">
    <property type="entry name" value="PRK00150.1-3"/>
    <property type="match status" value="1"/>
</dbReference>
<keyword evidence="2 3" id="KW-0378">Hydrolase</keyword>
<dbReference type="CDD" id="cd00487">
    <property type="entry name" value="Pep_deformylase"/>
    <property type="match status" value="1"/>
</dbReference>
<dbReference type="NCBIfam" id="TIGR00079">
    <property type="entry name" value="pept_deformyl"/>
    <property type="match status" value="1"/>
</dbReference>
<organism evidence="3 4">
    <name type="scientific">Ancylobacter novellus (strain ATCC 8093 / DSM 506 / JCM 20403 / CCM 1077 / IAM 12100 / NBRC 12443 / NCIMB 10456)</name>
    <name type="common">Starkeya novella</name>
    <dbReference type="NCBI Taxonomy" id="639283"/>
    <lineage>
        <taxon>Bacteria</taxon>
        <taxon>Pseudomonadati</taxon>
        <taxon>Pseudomonadota</taxon>
        <taxon>Alphaproteobacteria</taxon>
        <taxon>Hyphomicrobiales</taxon>
        <taxon>Xanthobacteraceae</taxon>
        <taxon>Ancylobacter</taxon>
    </lineage>
</organism>
<proteinExistence type="inferred from homology"/>
<sequence>MSIRPLVIIPDSRLRLISDPIVRVDARVRAIVEDMFETMYDAPGIGLAAVQVGIPERIITVDVVRREEGEEEGAEEKKNPIALINPEIISSSEEISVYSEGCLSIPEYYADVERPARVKVRYMDLNGETQEIDADGLLATCVQHEIDHLNGVLFIDHISKLKRDRVMKKFTKIAKEKERDGV</sequence>
<comment type="cofactor">
    <cofactor evidence="2">
        <name>Fe(2+)</name>
        <dbReference type="ChEBI" id="CHEBI:29033"/>
    </cofactor>
    <text evidence="2">Binds 1 Fe(2+) ion.</text>
</comment>
<dbReference type="HOGENOM" id="CLU_061901_2_0_5"/>
<dbReference type="Pfam" id="PF01327">
    <property type="entry name" value="Pep_deformylase"/>
    <property type="match status" value="1"/>
</dbReference>
<dbReference type="PANTHER" id="PTHR10458">
    <property type="entry name" value="PEPTIDE DEFORMYLASE"/>
    <property type="match status" value="1"/>
</dbReference>
<dbReference type="KEGG" id="sno:Snov_0057"/>
<dbReference type="Gene3D" id="3.90.45.10">
    <property type="entry name" value="Peptide deformylase"/>
    <property type="match status" value="1"/>
</dbReference>
<evidence type="ECO:0000256" key="2">
    <source>
        <dbReference type="HAMAP-Rule" id="MF_00163"/>
    </source>
</evidence>
<dbReference type="PIRSF" id="PIRSF004749">
    <property type="entry name" value="Pep_def"/>
    <property type="match status" value="1"/>
</dbReference>
<protein>
    <recommendedName>
        <fullName evidence="2">Peptide deformylase</fullName>
        <shortName evidence="2">PDF</shortName>
        <ecNumber evidence="2">3.5.1.88</ecNumber>
    </recommendedName>
    <alternativeName>
        <fullName evidence="2">Polypeptide deformylase</fullName>
    </alternativeName>
</protein>
<dbReference type="AlphaFoldDB" id="D6ZZY0"/>
<dbReference type="SUPFAM" id="SSF56420">
    <property type="entry name" value="Peptide deformylase"/>
    <property type="match status" value="1"/>
</dbReference>
<comment type="function">
    <text evidence="2">Removes the formyl group from the N-terminal Met of newly synthesized proteins. Requires at least a dipeptide for an efficient rate of reaction. N-terminal L-methionine is a prerequisite for activity but the enzyme has broad specificity at other positions.</text>
</comment>
<dbReference type="HAMAP" id="MF_00163">
    <property type="entry name" value="Pep_deformylase"/>
    <property type="match status" value="1"/>
</dbReference>
<evidence type="ECO:0000256" key="1">
    <source>
        <dbReference type="ARBA" id="ARBA00010759"/>
    </source>
</evidence>
<feature type="binding site" evidence="2">
    <location>
        <position position="102"/>
    </location>
    <ligand>
        <name>Fe cation</name>
        <dbReference type="ChEBI" id="CHEBI:24875"/>
    </ligand>
</feature>
<dbReference type="EMBL" id="CP002026">
    <property type="protein sequence ID" value="ADH87394.1"/>
    <property type="molecule type" value="Genomic_DNA"/>
</dbReference>
<reference evidence="3 4" key="1">
    <citation type="journal article" date="2012" name="Stand. Genomic Sci.">
        <title>Complete genome sequence of the facultatively chemolithoautotrophic and methylotrophic alpha Proteobacterium Starkeya novella type strain (ATCC 8093(T)).</title>
        <authorList>
            <person name="Kappler U."/>
            <person name="Davenport K."/>
            <person name="Beatson S."/>
            <person name="Lucas S."/>
            <person name="Lapidus A."/>
            <person name="Copeland A."/>
            <person name="Berry K.W."/>
            <person name="Glavina Del Rio T."/>
            <person name="Hammon N."/>
            <person name="Dalin E."/>
            <person name="Tice H."/>
            <person name="Pitluck S."/>
            <person name="Richardson P."/>
            <person name="Bruce D."/>
            <person name="Goodwin L.A."/>
            <person name="Han C."/>
            <person name="Tapia R."/>
            <person name="Detter J.C."/>
            <person name="Chang Y.J."/>
            <person name="Jeffries C.D."/>
            <person name="Land M."/>
            <person name="Hauser L."/>
            <person name="Kyrpides N.C."/>
            <person name="Goker M."/>
            <person name="Ivanova N."/>
            <person name="Klenk H.P."/>
            <person name="Woyke T."/>
        </authorList>
    </citation>
    <scope>NUCLEOTIDE SEQUENCE [LARGE SCALE GENOMIC DNA]</scope>
    <source>
        <strain evidence="4">ATCC 8093 / DSM 506 / JCM 20403 / CCM 1077 / IAM 12100 / NBRC 12443 / NCIMB 10456</strain>
    </source>
</reference>
<dbReference type="PANTHER" id="PTHR10458:SF22">
    <property type="entry name" value="PEPTIDE DEFORMYLASE"/>
    <property type="match status" value="1"/>
</dbReference>
<feature type="binding site" evidence="2">
    <location>
        <position position="148"/>
    </location>
    <ligand>
        <name>Fe cation</name>
        <dbReference type="ChEBI" id="CHEBI:24875"/>
    </ligand>
</feature>
<keyword evidence="2" id="KW-0479">Metal-binding</keyword>
<feature type="active site" evidence="2">
    <location>
        <position position="145"/>
    </location>
</feature>
<dbReference type="RefSeq" id="WP_013164899.1">
    <property type="nucleotide sequence ID" value="NC_014217.1"/>
</dbReference>
<dbReference type="eggNOG" id="COG0242">
    <property type="taxonomic scope" value="Bacteria"/>
</dbReference>
<dbReference type="Proteomes" id="UP000006633">
    <property type="component" value="Chromosome"/>
</dbReference>